<dbReference type="InterPro" id="IPR004004">
    <property type="entry name" value="Helic/Pol/Pept_Calicivir-typ"/>
</dbReference>
<evidence type="ECO:0000256" key="14">
    <source>
        <dbReference type="ARBA" id="ARBA00022679"/>
    </source>
</evidence>
<dbReference type="GO" id="GO:0004197">
    <property type="term" value="F:cysteine-type endopeptidase activity"/>
    <property type="evidence" value="ECO:0007669"/>
    <property type="project" value="InterPro"/>
</dbReference>
<keyword evidence="12" id="KW-0945">Host-virus interaction</keyword>
<evidence type="ECO:0000256" key="30">
    <source>
        <dbReference type="ARBA" id="ARBA00023136"/>
    </source>
</evidence>
<keyword evidence="16" id="KW-0548">Nucleotidyltransferase</keyword>
<dbReference type="GO" id="GO:0003723">
    <property type="term" value="F:RNA binding"/>
    <property type="evidence" value="ECO:0007669"/>
    <property type="project" value="UniProtKB-KW"/>
</dbReference>
<keyword evidence="8" id="KW-0191">Covalent protein-RNA linkage</keyword>
<dbReference type="GO" id="GO:0005198">
    <property type="term" value="F:structural molecule activity"/>
    <property type="evidence" value="ECO:0007669"/>
    <property type="project" value="InterPro"/>
</dbReference>
<keyword evidence="21" id="KW-0347">Helicase</keyword>
<keyword evidence="10" id="KW-0167">Capsid protein</keyword>
<keyword evidence="32" id="KW-1035">Host cytoplasm</keyword>
<evidence type="ECO:0000256" key="2">
    <source>
        <dbReference type="ARBA" id="ARBA00004182"/>
    </source>
</evidence>
<evidence type="ECO:0000256" key="31">
    <source>
        <dbReference type="ARBA" id="ARBA00023180"/>
    </source>
</evidence>
<dbReference type="GO" id="GO:0006351">
    <property type="term" value="P:DNA-templated transcription"/>
    <property type="evidence" value="ECO:0007669"/>
    <property type="project" value="InterPro"/>
</dbReference>
<evidence type="ECO:0000256" key="18">
    <source>
        <dbReference type="ARBA" id="ARBA00022741"/>
    </source>
</evidence>
<evidence type="ECO:0000256" key="7">
    <source>
        <dbReference type="ARBA" id="ARBA00022484"/>
    </source>
</evidence>
<dbReference type="CDD" id="cd00205">
    <property type="entry name" value="rhv_like"/>
    <property type="match status" value="2"/>
</dbReference>
<evidence type="ECO:0000256" key="26">
    <source>
        <dbReference type="ARBA" id="ARBA00022870"/>
    </source>
</evidence>
<evidence type="ECO:0000256" key="19">
    <source>
        <dbReference type="ARBA" id="ARBA00022801"/>
    </source>
</evidence>
<evidence type="ECO:0000256" key="25">
    <source>
        <dbReference type="ARBA" id="ARBA00022844"/>
    </source>
</evidence>
<keyword evidence="11" id="KW-1048">Host nucleus</keyword>
<dbReference type="Gene3D" id="3.30.70.270">
    <property type="match status" value="1"/>
</dbReference>
<keyword evidence="7" id="KW-0696">RNA-directed RNA polymerase</keyword>
<dbReference type="InterPro" id="IPR029053">
    <property type="entry name" value="Viral_coat"/>
</dbReference>
<dbReference type="GO" id="GO:0003968">
    <property type="term" value="F:RNA-directed RNA polymerase activity"/>
    <property type="evidence" value="ECO:0007669"/>
    <property type="project" value="UniProtKB-KW"/>
</dbReference>
<evidence type="ECO:0000256" key="24">
    <source>
        <dbReference type="ARBA" id="ARBA00022840"/>
    </source>
</evidence>
<keyword evidence="24" id="KW-0067">ATP-binding</keyword>
<feature type="domain" description="RdRp catalytic" evidence="35">
    <location>
        <begin position="1970"/>
        <end position="2091"/>
    </location>
</feature>
<reference evidence="38" key="1">
    <citation type="submission" date="2020-01" db="EMBL/GenBank/DDBJ databases">
        <title>Viral genomes from wild and zoo birds in China.</title>
        <authorList>
            <person name="Zhou R."/>
            <person name="Shan T."/>
            <person name="Yang S."/>
            <person name="Zhang W."/>
        </authorList>
    </citation>
    <scope>NUCLEOTIDE SEQUENCE</scope>
    <source>
        <strain evidence="38">Wpk139hep01</strain>
    </source>
</reference>
<evidence type="ECO:0000256" key="33">
    <source>
        <dbReference type="ARBA" id="ARBA00023258"/>
    </source>
</evidence>
<evidence type="ECO:0000256" key="20">
    <source>
        <dbReference type="ARBA" id="ARBA00022804"/>
    </source>
</evidence>
<keyword evidence="23" id="KW-0899">Viral immunoevasion</keyword>
<keyword evidence="28" id="KW-0693">Viral RNA replication</keyword>
<evidence type="ECO:0000256" key="10">
    <source>
        <dbReference type="ARBA" id="ARBA00022561"/>
    </source>
</evidence>
<dbReference type="SUPFAM" id="SSF88633">
    <property type="entry name" value="Positive stranded ssRNA viruses"/>
    <property type="match status" value="3"/>
</dbReference>
<evidence type="ECO:0000256" key="17">
    <source>
        <dbReference type="ARBA" id="ARBA00022723"/>
    </source>
</evidence>
<evidence type="ECO:0000256" key="6">
    <source>
        <dbReference type="ARBA" id="ARBA00020107"/>
    </source>
</evidence>
<evidence type="ECO:0000259" key="37">
    <source>
        <dbReference type="PROSITE" id="PS51874"/>
    </source>
</evidence>
<keyword evidence="27" id="KW-0694">RNA-binding</keyword>
<dbReference type="GO" id="GO:0005524">
    <property type="term" value="F:ATP binding"/>
    <property type="evidence" value="ECO:0007669"/>
    <property type="project" value="UniProtKB-KW"/>
</dbReference>
<dbReference type="SUPFAM" id="SSF52540">
    <property type="entry name" value="P-loop containing nucleoside triphosphate hydrolases"/>
    <property type="match status" value="1"/>
</dbReference>
<keyword evidence="22" id="KW-0788">Thiol protease</keyword>
<protein>
    <recommendedName>
        <fullName evidence="6">Genome polyprotein</fullName>
    </recommendedName>
</protein>
<dbReference type="GO" id="GO:0030430">
    <property type="term" value="C:host cell cytoplasm"/>
    <property type="evidence" value="ECO:0007669"/>
    <property type="project" value="UniProtKB-SubCell"/>
</dbReference>
<evidence type="ECO:0000256" key="12">
    <source>
        <dbReference type="ARBA" id="ARBA00022581"/>
    </source>
</evidence>
<evidence type="ECO:0000256" key="21">
    <source>
        <dbReference type="ARBA" id="ARBA00022806"/>
    </source>
</evidence>
<evidence type="ECO:0000256" key="9">
    <source>
        <dbReference type="ARBA" id="ARBA00022553"/>
    </source>
</evidence>
<evidence type="ECO:0000256" key="32">
    <source>
        <dbReference type="ARBA" id="ARBA00023200"/>
    </source>
</evidence>
<keyword evidence="31" id="KW-0325">Glycoprotein</keyword>
<name>A0A6M3YQ93_9VIRU</name>
<dbReference type="InterPro" id="IPR001676">
    <property type="entry name" value="Picornavirus_capsid"/>
</dbReference>
<evidence type="ECO:0000256" key="28">
    <source>
        <dbReference type="ARBA" id="ARBA00022953"/>
    </source>
</evidence>
<evidence type="ECO:0000259" key="35">
    <source>
        <dbReference type="PROSITE" id="PS50507"/>
    </source>
</evidence>
<dbReference type="InterPro" id="IPR027417">
    <property type="entry name" value="P-loop_NTPase"/>
</dbReference>
<keyword evidence="29" id="KW-1133">Transmembrane helix</keyword>
<keyword evidence="30" id="KW-0472">Membrane</keyword>
<dbReference type="GO" id="GO:0019062">
    <property type="term" value="P:virion attachment to host cell"/>
    <property type="evidence" value="ECO:0007669"/>
    <property type="project" value="UniProtKB-KW"/>
</dbReference>
<dbReference type="InterPro" id="IPR044067">
    <property type="entry name" value="PCV_3C_PRO"/>
</dbReference>
<dbReference type="InterPro" id="IPR014759">
    <property type="entry name" value="Helicase_SF3_ssRNA_vir"/>
</dbReference>
<evidence type="ECO:0000259" key="36">
    <source>
        <dbReference type="PROSITE" id="PS51218"/>
    </source>
</evidence>
<dbReference type="GO" id="GO:0039694">
    <property type="term" value="P:viral RNA genome replication"/>
    <property type="evidence" value="ECO:0007669"/>
    <property type="project" value="InterPro"/>
</dbReference>
<evidence type="ECO:0000256" key="1">
    <source>
        <dbReference type="ARBA" id="ARBA00004147"/>
    </source>
</evidence>
<sequence>MMAGNFFQRLSGTLQSLLPADATEEEVAMQNDRVAVVNTGDFTSIDQASVSIATRGYFTPEQLRTSVDKPSDIKDQGEKFYFLQNAEWQQSNELFQWLIDMDVVNELTSTNKFHAVTGLTEYHQYIRFGLEVQIQINPTPFQQGGLLAALIPYKDVRGSVTCYTCYPHCLLNCNVNNVGTIKVPYVYTRGRFDVDSPVYVPWRLIVMVWSQLYCASTTAAYVSIMVSGRFVDLELYGLRPPFAVESQMMRNEVRLSSSGSMVNLSNRSDSRAKVSLALGQEHSRPEPSVAGGARVRDLREWARTPTLFDYFDFNGSSPVGQLIKTYSVSPYLYHITDGKNKESRNTALCSIAQMFAYWRGDIVYHFQCFPTKFHSGRLLIAYIPGSEKTNVTNVNLRSATSAHAVVFDVNGVASTLVFRVPFVSDTTYRVNNYTQANNAKHQNSSIGKLKIYVYSRLTYPGSVIQHVRVNVYISAVNADFIAPLYSLVGHEGSLISQAGGLEETNKPEVQDSLPLDVGAVDKVPLGAVTTIEDPALEKKVPETFPEVPEGVLRHSRRHTDLYNFAGRGFLFTQFTFSKDKTVVSLPICIGADRGYKSMPSLLRWFFTLFHLYRGPLDLTFVFKGDTIVDGTIWFVPTAMAHNGVYEPTADTLTENFKASLGVIKFSTRLTQSVQVRVPWYHYCDAIESAGFVADGGDDEFGIVCMLVENYNSADEYQTVQVYLSLTEESEMYFMRAPMANSQIKGLGATGNYVEFEAQGPVELDMTEEEREELEQQSVRYYAEHGGRLYKELRLEIGERRVEYALTDWRKRREQGNRWLLQRKVKMQSQSATIEEYDLVRYRWKDVVFQGFVFNGEVIFLDCMPRSAMKVPFLKYGRFSTDKKEFWNPIGKKIPKELADKFVALGFHRSATWISFPKMMEKKFSEAFDSSDYKLLQQALCSGLEGFLSELVPLQMSMLDKVLGSSETVTEVTDVVKDVANECTTFMKKLTQAAKQIAIGLNRTKSRMICKVIMNLAKFALSMYICHNCDWDLKVCLPILIMQCMDGVDTGLTLADCLWKLTEDALRVAFDEKVSAQEMRTQSMDWLRNLVAGIAVFKAAKDAFKFVLEKVQDWYSKQYGEKKKKLELLEKTKEDVASLMTEVDNCLKGKTNETDKADESEKCVGYLQKLRTIQMMLVEDKEMGQLQNVVRDLIAKVQQHLSQLGVVNVPAVCRSEPTVVYLHGARGSGKSLAAMALAVKLCKALGVEYNKNIYTRPVDADFWDGYEGQRIVIMDDIGQNPDDKDWAYFCQLVSGCPLRLNMASLEEKGRHFVSPIIICTSNLSNPDPKTVYVKEAVLRRLHFKVSVAPKKYYSKDGVIRGLLDVEKAKKDNTISLMTCCEFRLEGDQETSQVSLQDLLQAVIARVNKSENNMEEFLQLWAQGASAYEDETAENFRKFLGSKVMPKPKYQLMLEYIKDHKVMILGGVLSLLAACGMIWGAVKLAKHFKQKPTSEAAYSGMPKPKAVVRLDQEKLESTSLVDISNLVRRNLVRFGVGDNEENPKWCLNALGVRGEWILVPQHAFRFDEKPPEFIFVERDGVFYCTPMSKVEVVSLEAGFADVVLMRIPHMPAFRDITDHFVRREDLEKCDGKVATLCTVNCGLYQLITEGQVHLESRAHYTHRTDDGRVVELKIGEAWRGKGDTMPGSCGGPLVSSNNKLQCPIIGIHVAAGQGQMLSKAICREMLEPCRQVSSQRISSVKFVSQRVNLGTKTKFRESPIHDLVKQRHEINYPAAMPNHLPESDVISVMLSKFSTPIYQEPNGYQEVAGFVCAKLSEYSGPTGRFLSIKEAVEGIDGLDHLDMNTSAGIPFAYKNKRKRDLIEVVNGVLEFKNGFEWDFNFLHYCINNNCGLDVVFMTCAKDELRPMEKVLLSKTRAIEASPLHFTLVLRQYWGSVMAHLQSNPGWHTSIAVGIDPDSDWHSLFESAVRFADVGIDLDFQNFDGSLSPFMVETGVSIMCELSGIDRMRTNLLKRELAYTTRQLDNMMFKVNGTLPSGMVATSLVNSIINQVNCYYVLSRCFKQKVWSVATMFRIICYGDDVMILVKRNSEIDVHQLCSMMEYQFSKIGLTVTSSTKGPVEPKPVLELEFLKRGVSMHGGVLYPMMSWKPIWSLLAWCRTNAEFKENIRNACWFVVLRGPKDFDEFYQHLKSMLELMRMEDHLPRKQYFTYRLASLEHTRDMDQPHWIQTQRLFRDEFRT</sequence>
<dbReference type="GO" id="GO:0033644">
    <property type="term" value="C:host cell membrane"/>
    <property type="evidence" value="ECO:0007669"/>
    <property type="project" value="UniProtKB-SubCell"/>
</dbReference>
<evidence type="ECO:0000256" key="23">
    <source>
        <dbReference type="ARBA" id="ARBA00022830"/>
    </source>
</evidence>
<accession>A0A6M3YQ93</accession>
<dbReference type="PROSITE" id="PS51874">
    <property type="entry name" value="PCV_3C_PRO"/>
    <property type="match status" value="1"/>
</dbReference>
<dbReference type="Pfam" id="PF00073">
    <property type="entry name" value="Rhv"/>
    <property type="match status" value="2"/>
</dbReference>
<dbReference type="InterPro" id="IPR007094">
    <property type="entry name" value="RNA-dir_pol_PSvirus"/>
</dbReference>
<dbReference type="GO" id="GO:0042025">
    <property type="term" value="C:host cell nucleus"/>
    <property type="evidence" value="ECO:0007669"/>
    <property type="project" value="UniProtKB-SubCell"/>
</dbReference>
<dbReference type="GO" id="GO:0046872">
    <property type="term" value="F:metal ion binding"/>
    <property type="evidence" value="ECO:0007669"/>
    <property type="project" value="UniProtKB-KW"/>
</dbReference>
<evidence type="ECO:0000256" key="22">
    <source>
        <dbReference type="ARBA" id="ARBA00022807"/>
    </source>
</evidence>
<dbReference type="InterPro" id="IPR033703">
    <property type="entry name" value="Rhv-like"/>
</dbReference>
<dbReference type="GO" id="GO:0039502">
    <property type="term" value="P:symbiont-mediated suppression of host type I interferon-mediated signaling pathway"/>
    <property type="evidence" value="ECO:0007669"/>
    <property type="project" value="UniProtKB-KW"/>
</dbReference>
<dbReference type="Pfam" id="PF00680">
    <property type="entry name" value="RdRP_1"/>
    <property type="match status" value="1"/>
</dbReference>
<evidence type="ECO:0000256" key="3">
    <source>
        <dbReference type="ARBA" id="ARBA00004192"/>
    </source>
</evidence>
<keyword evidence="19" id="KW-0378">Hydrolase</keyword>
<dbReference type="InterPro" id="IPR009003">
    <property type="entry name" value="Peptidase_S1_PA"/>
</dbReference>
<dbReference type="SUPFAM" id="SSF56672">
    <property type="entry name" value="DNA/RNA polymerases"/>
    <property type="match status" value="1"/>
</dbReference>
<keyword evidence="23" id="KW-1090">Inhibition of host innate immune response by virus</keyword>
<dbReference type="Pfam" id="PF12944">
    <property type="entry name" value="HAV_VP"/>
    <property type="match status" value="1"/>
</dbReference>
<dbReference type="Pfam" id="PF00910">
    <property type="entry name" value="RNA_helicase"/>
    <property type="match status" value="1"/>
</dbReference>
<dbReference type="InterPro" id="IPR043128">
    <property type="entry name" value="Rev_trsase/Diguanyl_cyclase"/>
</dbReference>
<keyword evidence="26" id="KW-1043">Host membrane</keyword>
<dbReference type="SUPFAM" id="SSF50494">
    <property type="entry name" value="Trypsin-like serine proteases"/>
    <property type="match status" value="1"/>
</dbReference>
<keyword evidence="13" id="KW-0645">Protease</keyword>
<dbReference type="InterPro" id="IPR001205">
    <property type="entry name" value="RNA-dir_pol_C"/>
</dbReference>
<evidence type="ECO:0000256" key="4">
    <source>
        <dbReference type="ARBA" id="ARBA00004551"/>
    </source>
</evidence>
<comment type="subcellular location">
    <subcellularLocation>
        <location evidence="3">Host cytoplasm</location>
    </subcellularLocation>
    <subcellularLocation>
        <location evidence="4">Host membrane</location>
    </subcellularLocation>
    <subcellularLocation>
        <location evidence="1">Host nucleus</location>
    </subcellularLocation>
    <subcellularLocation>
        <location evidence="2">Virion membrane</location>
    </subcellularLocation>
</comment>
<dbReference type="GO" id="GO:0003724">
    <property type="term" value="F:RNA helicase activity"/>
    <property type="evidence" value="ECO:0007669"/>
    <property type="project" value="InterPro"/>
</dbReference>
<evidence type="ECO:0000256" key="16">
    <source>
        <dbReference type="ARBA" id="ARBA00022695"/>
    </source>
</evidence>
<dbReference type="PROSITE" id="PS51218">
    <property type="entry name" value="SF3_HELICASE_2"/>
    <property type="match status" value="1"/>
</dbReference>
<keyword evidence="17" id="KW-0479">Metal-binding</keyword>
<dbReference type="InterPro" id="IPR043502">
    <property type="entry name" value="DNA/RNA_pol_sf"/>
</dbReference>
<evidence type="ECO:0000256" key="34">
    <source>
        <dbReference type="ARBA" id="ARBA00023296"/>
    </source>
</evidence>
<dbReference type="Gene3D" id="1.20.960.20">
    <property type="match status" value="1"/>
</dbReference>
<dbReference type="Gene3D" id="2.40.10.10">
    <property type="entry name" value="Trypsin-like serine proteases"/>
    <property type="match status" value="2"/>
</dbReference>
<dbReference type="GO" id="GO:0019028">
    <property type="term" value="C:viral capsid"/>
    <property type="evidence" value="ECO:0007669"/>
    <property type="project" value="UniProtKB-KW"/>
</dbReference>
<evidence type="ECO:0000256" key="29">
    <source>
        <dbReference type="ARBA" id="ARBA00022989"/>
    </source>
</evidence>
<keyword evidence="14" id="KW-0808">Transferase</keyword>
<keyword evidence="15" id="KW-0812">Transmembrane</keyword>
<keyword evidence="9" id="KW-0597">Phosphoprotein</keyword>
<dbReference type="InterPro" id="IPR000605">
    <property type="entry name" value="Helicase_SF3_ssDNA/RNA_vir"/>
</dbReference>
<dbReference type="PROSITE" id="PS50507">
    <property type="entry name" value="RDRP_SSRNA_POS"/>
    <property type="match status" value="1"/>
</dbReference>
<feature type="domain" description="Peptidase C3" evidence="37">
    <location>
        <begin position="1515"/>
        <end position="1724"/>
    </location>
</feature>
<keyword evidence="20" id="KW-1161">Viral attachment to host cell</keyword>
<dbReference type="GO" id="GO:0006508">
    <property type="term" value="P:proteolysis"/>
    <property type="evidence" value="ECO:0007669"/>
    <property type="project" value="UniProtKB-KW"/>
</dbReference>
<proteinExistence type="inferred from homology"/>
<evidence type="ECO:0000256" key="8">
    <source>
        <dbReference type="ARBA" id="ARBA00022520"/>
    </source>
</evidence>
<keyword evidence="34" id="KW-1160">Virus entry into host cell</keyword>
<feature type="domain" description="SF3 helicase" evidence="36">
    <location>
        <begin position="1194"/>
        <end position="1359"/>
    </location>
</feature>
<dbReference type="InterPro" id="IPR043504">
    <property type="entry name" value="Peptidase_S1_PA_chymotrypsin"/>
</dbReference>
<dbReference type="Gene3D" id="2.60.120.20">
    <property type="match status" value="3"/>
</dbReference>
<evidence type="ECO:0000256" key="13">
    <source>
        <dbReference type="ARBA" id="ARBA00022670"/>
    </source>
</evidence>
<dbReference type="EMBL" id="MT138031">
    <property type="protein sequence ID" value="QJI53778.1"/>
    <property type="molecule type" value="Genomic_RNA"/>
</dbReference>
<keyword evidence="33" id="KW-0922">Interferon antiviral system evasion</keyword>
<keyword evidence="23" id="KW-1114">Inhibition of host interferon signaling pathway by virus</keyword>
<evidence type="ECO:0000256" key="15">
    <source>
        <dbReference type="ARBA" id="ARBA00022692"/>
    </source>
</evidence>
<comment type="similarity">
    <text evidence="5">Belongs to the picornaviridae polyprotein family.</text>
</comment>
<dbReference type="InterPro" id="IPR024354">
    <property type="entry name" value="Hepatitis_A_VP1-2A"/>
</dbReference>
<organism evidence="38">
    <name type="scientific">Hepeviridae sp</name>
    <dbReference type="NCBI Taxonomy" id="2715178"/>
    <lineage>
        <taxon>Viruses</taxon>
        <taxon>Riboviria</taxon>
        <taxon>Orthornavirae</taxon>
        <taxon>Kitrinoviricota</taxon>
        <taxon>Alsuviricetes</taxon>
        <taxon>Hepelivirales</taxon>
        <taxon>Hepeviridae</taxon>
    </lineage>
</organism>
<evidence type="ECO:0000313" key="38">
    <source>
        <dbReference type="EMBL" id="QJI53778.1"/>
    </source>
</evidence>
<dbReference type="GO" id="GO:0046718">
    <property type="term" value="P:symbiont entry into host cell"/>
    <property type="evidence" value="ECO:0007669"/>
    <property type="project" value="UniProtKB-KW"/>
</dbReference>
<evidence type="ECO:0000256" key="11">
    <source>
        <dbReference type="ARBA" id="ARBA00022562"/>
    </source>
</evidence>
<dbReference type="GO" id="GO:0055036">
    <property type="term" value="C:virion membrane"/>
    <property type="evidence" value="ECO:0007669"/>
    <property type="project" value="UniProtKB-SubCell"/>
</dbReference>
<evidence type="ECO:0000256" key="5">
    <source>
        <dbReference type="ARBA" id="ARBA00006029"/>
    </source>
</evidence>
<dbReference type="PRINTS" id="PR00918">
    <property type="entry name" value="CALICVIRUSNS"/>
</dbReference>
<keyword evidence="18" id="KW-0547">Nucleotide-binding</keyword>
<keyword evidence="25" id="KW-0946">Virion</keyword>
<evidence type="ECO:0000256" key="27">
    <source>
        <dbReference type="ARBA" id="ARBA00022884"/>
    </source>
</evidence>